<evidence type="ECO:0000313" key="3">
    <source>
        <dbReference type="Proteomes" id="UP000807850"/>
    </source>
</evidence>
<dbReference type="Proteomes" id="UP000807850">
    <property type="component" value="Unassembled WGS sequence"/>
</dbReference>
<gene>
    <name evidence="2" type="ORF">HY076_07545</name>
</gene>
<protein>
    <recommendedName>
        <fullName evidence="4">DUF374 domain-containing protein</fullName>
    </recommendedName>
</protein>
<dbReference type="AlphaFoldDB" id="A0A9D6QKE3"/>
<evidence type="ECO:0000256" key="1">
    <source>
        <dbReference type="SAM" id="MobiDB-lite"/>
    </source>
</evidence>
<dbReference type="SUPFAM" id="SSF69593">
    <property type="entry name" value="Glycerol-3-phosphate (1)-acyltransferase"/>
    <property type="match status" value="1"/>
</dbReference>
<comment type="caution">
    <text evidence="2">The sequence shown here is derived from an EMBL/GenBank/DDBJ whole genome shotgun (WGS) entry which is preliminary data.</text>
</comment>
<accession>A0A9D6QKE3</accession>
<feature type="region of interest" description="Disordered" evidence="1">
    <location>
        <begin position="1"/>
        <end position="24"/>
    </location>
</feature>
<name>A0A9D6QKE3_UNCEI</name>
<organism evidence="2 3">
    <name type="scientific">Eiseniibacteriota bacterium</name>
    <dbReference type="NCBI Taxonomy" id="2212470"/>
    <lineage>
        <taxon>Bacteria</taxon>
        <taxon>Candidatus Eiseniibacteriota</taxon>
    </lineage>
</organism>
<evidence type="ECO:0008006" key="4">
    <source>
        <dbReference type="Google" id="ProtNLM"/>
    </source>
</evidence>
<reference evidence="2" key="1">
    <citation type="submission" date="2020-07" db="EMBL/GenBank/DDBJ databases">
        <title>Huge and variable diversity of episymbiotic CPR bacteria and DPANN archaea in groundwater ecosystems.</title>
        <authorList>
            <person name="He C.Y."/>
            <person name="Keren R."/>
            <person name="Whittaker M."/>
            <person name="Farag I.F."/>
            <person name="Doudna J."/>
            <person name="Cate J.H.D."/>
            <person name="Banfield J.F."/>
        </authorList>
    </citation>
    <scope>NUCLEOTIDE SEQUENCE</scope>
    <source>
        <strain evidence="2">NC_groundwater_928_Pr1_S-0.2um_72_17</strain>
    </source>
</reference>
<dbReference type="EMBL" id="JACQAY010000249">
    <property type="protein sequence ID" value="MBI3540111.1"/>
    <property type="molecule type" value="Genomic_DNA"/>
</dbReference>
<sequence>MLRYARRGHSLAMTPDGPRGPAERVKPGTVYLASRTGLPVVPVGGAATRAWRLRSWDRFTVPRPFSRVVVAYGDPILVPAAIEDSEMEIWRDRIEASIREANLRADAGAEARG</sequence>
<proteinExistence type="predicted"/>
<evidence type="ECO:0000313" key="2">
    <source>
        <dbReference type="EMBL" id="MBI3540111.1"/>
    </source>
</evidence>